<accession>A0ABV3RQM6</accession>
<dbReference type="EMBL" id="JBFNXX010000011">
    <property type="protein sequence ID" value="MEW9920867.1"/>
    <property type="molecule type" value="Genomic_DNA"/>
</dbReference>
<dbReference type="PANTHER" id="PTHR30383:SF5">
    <property type="entry name" value="SGNH HYDROLASE-TYPE ESTERASE DOMAIN-CONTAINING PROTEIN"/>
    <property type="match status" value="1"/>
</dbReference>
<comment type="caution">
    <text evidence="2">The sequence shown here is derived from an EMBL/GenBank/DDBJ whole genome shotgun (WGS) entry which is preliminary data.</text>
</comment>
<evidence type="ECO:0000313" key="3">
    <source>
        <dbReference type="Proteomes" id="UP001556098"/>
    </source>
</evidence>
<name>A0ABV3RQM6_9RHOB</name>
<dbReference type="PANTHER" id="PTHR30383">
    <property type="entry name" value="THIOESTERASE 1/PROTEASE 1/LYSOPHOSPHOLIPASE L1"/>
    <property type="match status" value="1"/>
</dbReference>
<reference evidence="2 3" key="1">
    <citation type="submission" date="2024-07" db="EMBL/GenBank/DDBJ databases">
        <title>Marimonas sp.nov., isolated from tidal-flat sediment.</title>
        <authorList>
            <person name="Jayan J.N."/>
            <person name="Lee S.S."/>
        </authorList>
    </citation>
    <scope>NUCLEOTIDE SEQUENCE [LARGE SCALE GENOMIC DNA]</scope>
    <source>
        <strain evidence="2 3">MJW-29</strain>
    </source>
</reference>
<organism evidence="2 3">
    <name type="scientific">Sulfitobacter sediminis</name>
    <dbReference type="NCBI Taxonomy" id="3234186"/>
    <lineage>
        <taxon>Bacteria</taxon>
        <taxon>Pseudomonadati</taxon>
        <taxon>Pseudomonadota</taxon>
        <taxon>Alphaproteobacteria</taxon>
        <taxon>Rhodobacterales</taxon>
        <taxon>Roseobacteraceae</taxon>
        <taxon>Sulfitobacter</taxon>
    </lineage>
</organism>
<dbReference type="GO" id="GO:0016787">
    <property type="term" value="F:hydrolase activity"/>
    <property type="evidence" value="ECO:0007669"/>
    <property type="project" value="UniProtKB-KW"/>
</dbReference>
<dbReference type="InterPro" id="IPR051532">
    <property type="entry name" value="Ester_Hydrolysis_Enzymes"/>
</dbReference>
<protein>
    <submittedName>
        <fullName evidence="2">SGNH/GDSL hydrolase family protein</fullName>
    </submittedName>
</protein>
<dbReference type="InterPro" id="IPR013830">
    <property type="entry name" value="SGNH_hydro"/>
</dbReference>
<keyword evidence="3" id="KW-1185">Reference proteome</keyword>
<dbReference type="InterPro" id="IPR036514">
    <property type="entry name" value="SGNH_hydro_sf"/>
</dbReference>
<dbReference type="RefSeq" id="WP_367878570.1">
    <property type="nucleotide sequence ID" value="NZ_JBFNXX010000011.1"/>
</dbReference>
<feature type="domain" description="SGNH hydrolase-type esterase" evidence="1">
    <location>
        <begin position="50"/>
        <end position="218"/>
    </location>
</feature>
<gene>
    <name evidence="2" type="ORF">AB2B41_14730</name>
</gene>
<dbReference type="SUPFAM" id="SSF52266">
    <property type="entry name" value="SGNH hydrolase"/>
    <property type="match status" value="1"/>
</dbReference>
<dbReference type="CDD" id="cd01836">
    <property type="entry name" value="FeeA_FeeB_like"/>
    <property type="match status" value="1"/>
</dbReference>
<keyword evidence="2" id="KW-0378">Hydrolase</keyword>
<dbReference type="Pfam" id="PF13472">
    <property type="entry name" value="Lipase_GDSL_2"/>
    <property type="match status" value="1"/>
</dbReference>
<sequence length="238" mass="26052">MLDTAARLALSPLLVAQALRVRRIAQSLPEAAGPRSGRMGDGPPLRLAIVGDSSAAGVGVADQAEALSGQLARVLSDRHTVHWHLDALTGATTRSTLERLTEARPQPMDVVIVALGVNDVTRLVPASLWVRQQNRLLDRLRALHAPRRIYLSGMPPIRYFPLLPEPLRWTLGRHADKLETARIAALSDQPDCTHVPFELPLDPALMASDGFHPSARLYTLWAEEMASRISADWPSIQT</sequence>
<dbReference type="Gene3D" id="3.40.50.1110">
    <property type="entry name" value="SGNH hydrolase"/>
    <property type="match status" value="1"/>
</dbReference>
<evidence type="ECO:0000259" key="1">
    <source>
        <dbReference type="Pfam" id="PF13472"/>
    </source>
</evidence>
<dbReference type="Proteomes" id="UP001556098">
    <property type="component" value="Unassembled WGS sequence"/>
</dbReference>
<evidence type="ECO:0000313" key="2">
    <source>
        <dbReference type="EMBL" id="MEW9920867.1"/>
    </source>
</evidence>
<proteinExistence type="predicted"/>